<proteinExistence type="predicted"/>
<dbReference type="Proteomes" id="UP000615326">
    <property type="component" value="Unassembled WGS sequence"/>
</dbReference>
<reference evidence="1 2" key="1">
    <citation type="journal article" date="2020" name="Int. J. Syst. Evol. Microbiol.">
        <title>Novel acetic acid bacteria from cider fermentations: Acetobacter conturbans sp. nov. and Acetobacter fallax sp. nov.</title>
        <authorList>
            <person name="Sombolestani A.S."/>
            <person name="Cleenwerck I."/>
            <person name="Cnockaert M."/>
            <person name="Borremans W."/>
            <person name="Wieme A.D."/>
            <person name="De Vuyst L."/>
            <person name="Vandamme P."/>
        </authorList>
    </citation>
    <scope>NUCLEOTIDE SEQUENCE [LARGE SCALE GENOMIC DNA]</scope>
    <source>
        <strain evidence="1 2">LMG 1637</strain>
    </source>
</reference>
<sequence>MPANVVRMPHCPQTSPLLISHSLLQMADIVWKAGLPGLATELVGLAHSAFDRGADKTSL</sequence>
<evidence type="ECO:0000313" key="2">
    <source>
        <dbReference type="Proteomes" id="UP000615326"/>
    </source>
</evidence>
<protein>
    <submittedName>
        <fullName evidence="1">Uncharacterized protein</fullName>
    </submittedName>
</protein>
<dbReference type="EMBL" id="WOSW01000010">
    <property type="protein sequence ID" value="NHO32347.1"/>
    <property type="molecule type" value="Genomic_DNA"/>
</dbReference>
<keyword evidence="2" id="KW-1185">Reference proteome</keyword>
<name>A0ABX0K7G8_9PROT</name>
<dbReference type="RefSeq" id="WP_173576884.1">
    <property type="nucleotide sequence ID" value="NZ_WOSW01000010.1"/>
</dbReference>
<evidence type="ECO:0000313" key="1">
    <source>
        <dbReference type="EMBL" id="NHO32347.1"/>
    </source>
</evidence>
<comment type="caution">
    <text evidence="1">The sequence shown here is derived from an EMBL/GenBank/DDBJ whole genome shotgun (WGS) entry which is preliminary data.</text>
</comment>
<accession>A0ABX0K7G8</accession>
<gene>
    <name evidence="1" type="ORF">GOB84_07185</name>
</gene>
<organism evidence="1 2">
    <name type="scientific">Acetobacter fallax</name>
    <dbReference type="NCBI Taxonomy" id="1737473"/>
    <lineage>
        <taxon>Bacteria</taxon>
        <taxon>Pseudomonadati</taxon>
        <taxon>Pseudomonadota</taxon>
        <taxon>Alphaproteobacteria</taxon>
        <taxon>Acetobacterales</taxon>
        <taxon>Acetobacteraceae</taxon>
        <taxon>Acetobacter</taxon>
    </lineage>
</organism>